<dbReference type="PANTHER" id="PTHR30146:SF153">
    <property type="entry name" value="LACTOSE OPERON REPRESSOR"/>
    <property type="match status" value="1"/>
</dbReference>
<name>A0ABP4TNQ0_9ACTN</name>
<dbReference type="InterPro" id="IPR000843">
    <property type="entry name" value="HTH_LacI"/>
</dbReference>
<keyword evidence="1" id="KW-0805">Transcription regulation</keyword>
<feature type="domain" description="HTH lacI-type" evidence="4">
    <location>
        <begin position="3"/>
        <end position="54"/>
    </location>
</feature>
<dbReference type="SUPFAM" id="SSF53822">
    <property type="entry name" value="Periplasmic binding protein-like I"/>
    <property type="match status" value="1"/>
</dbReference>
<keyword evidence="6" id="KW-1185">Reference proteome</keyword>
<keyword evidence="2 5" id="KW-0238">DNA-binding</keyword>
<dbReference type="PROSITE" id="PS50932">
    <property type="entry name" value="HTH_LACI_2"/>
    <property type="match status" value="1"/>
</dbReference>
<gene>
    <name evidence="5" type="ORF">GCM10009733_104270</name>
</gene>
<dbReference type="PROSITE" id="PS00356">
    <property type="entry name" value="HTH_LACI_1"/>
    <property type="match status" value="1"/>
</dbReference>
<evidence type="ECO:0000256" key="2">
    <source>
        <dbReference type="ARBA" id="ARBA00023125"/>
    </source>
</evidence>
<dbReference type="Pfam" id="PF13377">
    <property type="entry name" value="Peripla_BP_3"/>
    <property type="match status" value="1"/>
</dbReference>
<dbReference type="InterPro" id="IPR010982">
    <property type="entry name" value="Lambda_DNA-bd_dom_sf"/>
</dbReference>
<dbReference type="CDD" id="cd01392">
    <property type="entry name" value="HTH_LacI"/>
    <property type="match status" value="1"/>
</dbReference>
<evidence type="ECO:0000313" key="6">
    <source>
        <dbReference type="Proteomes" id="UP001500064"/>
    </source>
</evidence>
<dbReference type="RefSeq" id="WP_346114708.1">
    <property type="nucleotide sequence ID" value="NZ_BAAAMU010000176.1"/>
</dbReference>
<dbReference type="SMART" id="SM00354">
    <property type="entry name" value="HTH_LACI"/>
    <property type="match status" value="1"/>
</dbReference>
<evidence type="ECO:0000256" key="1">
    <source>
        <dbReference type="ARBA" id="ARBA00023015"/>
    </source>
</evidence>
<evidence type="ECO:0000259" key="4">
    <source>
        <dbReference type="PROSITE" id="PS50932"/>
    </source>
</evidence>
<dbReference type="GO" id="GO:0003677">
    <property type="term" value="F:DNA binding"/>
    <property type="evidence" value="ECO:0007669"/>
    <property type="project" value="UniProtKB-KW"/>
</dbReference>
<dbReference type="Gene3D" id="1.10.260.40">
    <property type="entry name" value="lambda repressor-like DNA-binding domains"/>
    <property type="match status" value="1"/>
</dbReference>
<dbReference type="Pfam" id="PF00356">
    <property type="entry name" value="LacI"/>
    <property type="match status" value="1"/>
</dbReference>
<dbReference type="Gene3D" id="3.40.50.2300">
    <property type="match status" value="2"/>
</dbReference>
<proteinExistence type="predicted"/>
<evidence type="ECO:0000256" key="3">
    <source>
        <dbReference type="ARBA" id="ARBA00023163"/>
    </source>
</evidence>
<comment type="caution">
    <text evidence="5">The sequence shown here is derived from an EMBL/GenBank/DDBJ whole genome shotgun (WGS) entry which is preliminary data.</text>
</comment>
<dbReference type="PANTHER" id="PTHR30146">
    <property type="entry name" value="LACI-RELATED TRANSCRIPTIONAL REPRESSOR"/>
    <property type="match status" value="1"/>
</dbReference>
<keyword evidence="3" id="KW-0804">Transcription</keyword>
<dbReference type="EMBL" id="BAAAMU010000176">
    <property type="protein sequence ID" value="GAA1691269.1"/>
    <property type="molecule type" value="Genomic_DNA"/>
</dbReference>
<sequence>MPRRLSDVAAFAGVSVATVSRVLHDKPGIAQATRDSVLTALDVFGYERPQKLRNQRAPLIGLVLPELQNPIFPAMAELVVTELIRHNLLPVLCTRTADGLPEAHYVQMLLAQNVGGIVFIGSSYADAGAAQVKELRARKLPIVLINAADENLDVPRVCVDDGVAVRQALGHLRALGHERIGLILGPVGHVPSARKLAAFAEEAAEREAGTRGVRGRWSGERGEPGWRALVAHTIFTMEGGATAAARLVGEGATALVCASDALALGAVRSVRKQGLRVPADVSVVGFDDSSLMSVTDPPLTTVRQPIAAMGGAAVAALMSQINGHVVPVDEVLFDPELIVRGSTGMCPAR</sequence>
<dbReference type="InterPro" id="IPR046335">
    <property type="entry name" value="LacI/GalR-like_sensor"/>
</dbReference>
<dbReference type="Proteomes" id="UP001500064">
    <property type="component" value="Unassembled WGS sequence"/>
</dbReference>
<dbReference type="SUPFAM" id="SSF47413">
    <property type="entry name" value="lambda repressor-like DNA-binding domains"/>
    <property type="match status" value="1"/>
</dbReference>
<reference evidence="6" key="1">
    <citation type="journal article" date="2019" name="Int. J. Syst. Evol. Microbiol.">
        <title>The Global Catalogue of Microorganisms (GCM) 10K type strain sequencing project: providing services to taxonomists for standard genome sequencing and annotation.</title>
        <authorList>
            <consortium name="The Broad Institute Genomics Platform"/>
            <consortium name="The Broad Institute Genome Sequencing Center for Infectious Disease"/>
            <person name="Wu L."/>
            <person name="Ma J."/>
        </authorList>
    </citation>
    <scope>NUCLEOTIDE SEQUENCE [LARGE SCALE GENOMIC DNA]</scope>
    <source>
        <strain evidence="6">JCM 13929</strain>
    </source>
</reference>
<dbReference type="InterPro" id="IPR028082">
    <property type="entry name" value="Peripla_BP_I"/>
</dbReference>
<accession>A0ABP4TNQ0</accession>
<protein>
    <submittedName>
        <fullName evidence="5">LacI family DNA-binding transcriptional regulator</fullName>
    </submittedName>
</protein>
<evidence type="ECO:0000313" key="5">
    <source>
        <dbReference type="EMBL" id="GAA1691269.1"/>
    </source>
</evidence>
<organism evidence="5 6">
    <name type="scientific">Nonomuraea maheshkhaliensis</name>
    <dbReference type="NCBI Taxonomy" id="419590"/>
    <lineage>
        <taxon>Bacteria</taxon>
        <taxon>Bacillati</taxon>
        <taxon>Actinomycetota</taxon>
        <taxon>Actinomycetes</taxon>
        <taxon>Streptosporangiales</taxon>
        <taxon>Streptosporangiaceae</taxon>
        <taxon>Nonomuraea</taxon>
    </lineage>
</organism>